<dbReference type="EMBL" id="CP095061">
    <property type="protein sequence ID" value="UOQ64942.1"/>
    <property type="molecule type" value="Genomic_DNA"/>
</dbReference>
<protein>
    <recommendedName>
        <fullName evidence="4">Protein BatD</fullName>
    </recommendedName>
</protein>
<feature type="transmembrane region" description="Helical" evidence="1">
    <location>
        <begin position="127"/>
        <end position="148"/>
    </location>
</feature>
<accession>A0ABY4G2B8</accession>
<gene>
    <name evidence="2" type="ORF">MUN86_15395</name>
</gene>
<keyword evidence="1" id="KW-0812">Transmembrane</keyword>
<evidence type="ECO:0000256" key="1">
    <source>
        <dbReference type="SAM" id="Phobius"/>
    </source>
</evidence>
<keyword evidence="3" id="KW-1185">Reference proteome</keyword>
<dbReference type="Proteomes" id="UP000830401">
    <property type="component" value="Chromosome"/>
</dbReference>
<reference evidence="2" key="1">
    <citation type="submission" date="2022-04" db="EMBL/GenBank/DDBJ databases">
        <title>Hymenobacter sp. isolated from the air.</title>
        <authorList>
            <person name="Won M."/>
            <person name="Lee C.-M."/>
            <person name="Woen H.-Y."/>
            <person name="Kwon S.-W."/>
        </authorList>
    </citation>
    <scope>NUCLEOTIDE SEQUENCE</scope>
    <source>
        <strain evidence="2">5420S-77</strain>
    </source>
</reference>
<keyword evidence="1" id="KW-1133">Transmembrane helix</keyword>
<organism evidence="2 3">
    <name type="scientific">Hymenobacter volaticus</name>
    <dbReference type="NCBI Taxonomy" id="2932254"/>
    <lineage>
        <taxon>Bacteria</taxon>
        <taxon>Pseudomonadati</taxon>
        <taxon>Bacteroidota</taxon>
        <taxon>Cytophagia</taxon>
        <taxon>Cytophagales</taxon>
        <taxon>Hymenobacteraceae</taxon>
        <taxon>Hymenobacter</taxon>
    </lineage>
</organism>
<sequence>MQPSVRVGEIVDYELSYSHAPGLNVIFPDSTANYAPFEFVGKTFRPTRTRRGRSLDETVYHLRTFSLDSVQRLALPVTVLRGRDTLTVPTTVAAVRLERVVPPLATGAVPILRQNTTLLPVEPTFNYPYWLAGFGILVLLLGGVALGFGRRWRQRYQLYKLRKNHVYFLAQYARHVERFTLSRSLTNMERAITLWKNYLTTLENNVINSLTTREIVAYYDNDADVSLALRLADRVIYGNRFTEDEVETDLAFGLLRDFAQRRFELEQARLAK</sequence>
<evidence type="ECO:0000313" key="2">
    <source>
        <dbReference type="EMBL" id="UOQ64942.1"/>
    </source>
</evidence>
<proteinExistence type="predicted"/>
<keyword evidence="1" id="KW-0472">Membrane</keyword>
<name>A0ABY4G2B8_9BACT</name>
<evidence type="ECO:0000313" key="3">
    <source>
        <dbReference type="Proteomes" id="UP000830401"/>
    </source>
</evidence>
<dbReference type="RefSeq" id="WP_245118952.1">
    <property type="nucleotide sequence ID" value="NZ_CP095061.1"/>
</dbReference>
<evidence type="ECO:0008006" key="4">
    <source>
        <dbReference type="Google" id="ProtNLM"/>
    </source>
</evidence>